<accession>A0A0E0BJ94</accession>
<dbReference type="InterPro" id="IPR041118">
    <property type="entry name" value="Rx_N"/>
</dbReference>
<reference evidence="7" key="2">
    <citation type="submission" date="2018-05" db="EMBL/GenBank/DDBJ databases">
        <title>OgluRS3 (Oryza glumaepatula Reference Sequence Version 3).</title>
        <authorList>
            <person name="Zhang J."/>
            <person name="Kudrna D."/>
            <person name="Lee S."/>
            <person name="Talag J."/>
            <person name="Welchert J."/>
            <person name="Wing R.A."/>
        </authorList>
    </citation>
    <scope>NUCLEOTIDE SEQUENCE [LARGE SCALE GENOMIC DNA]</scope>
</reference>
<evidence type="ECO:0000256" key="1">
    <source>
        <dbReference type="ARBA" id="ARBA00008894"/>
    </source>
</evidence>
<evidence type="ECO:0000256" key="5">
    <source>
        <dbReference type="ARBA" id="ARBA00022821"/>
    </source>
</evidence>
<keyword evidence="4" id="KW-0547">Nucleotide-binding</keyword>
<evidence type="ECO:0000256" key="2">
    <source>
        <dbReference type="ARBA" id="ARBA00022614"/>
    </source>
</evidence>
<evidence type="ECO:0000256" key="3">
    <source>
        <dbReference type="ARBA" id="ARBA00022737"/>
    </source>
</evidence>
<dbReference type="Proteomes" id="UP000026961">
    <property type="component" value="Chromosome 11"/>
</dbReference>
<proteinExistence type="inferred from homology"/>
<dbReference type="Gene3D" id="1.20.5.4130">
    <property type="match status" value="1"/>
</dbReference>
<dbReference type="Gramene" id="OGLUM11G13690.1">
    <property type="protein sequence ID" value="OGLUM11G13690.1"/>
    <property type="gene ID" value="OGLUM11G13690"/>
</dbReference>
<dbReference type="GO" id="GO:0000166">
    <property type="term" value="F:nucleotide binding"/>
    <property type="evidence" value="ECO:0007669"/>
    <property type="project" value="UniProtKB-KW"/>
</dbReference>
<dbReference type="EnsemblPlants" id="OGLUM11G13690.1">
    <property type="protein sequence ID" value="OGLUM11G13690.1"/>
    <property type="gene ID" value="OGLUM11G13690"/>
</dbReference>
<dbReference type="Pfam" id="PF18052">
    <property type="entry name" value="Rx_N"/>
    <property type="match status" value="1"/>
</dbReference>
<protein>
    <recommendedName>
        <fullName evidence="6">Disease resistance N-terminal domain-containing protein</fullName>
    </recommendedName>
</protein>
<dbReference type="HOGENOM" id="CLU_143129_0_0_1"/>
<dbReference type="GO" id="GO:0006952">
    <property type="term" value="P:defense response"/>
    <property type="evidence" value="ECO:0007669"/>
    <property type="project" value="UniProtKB-KW"/>
</dbReference>
<keyword evidence="2" id="KW-0433">Leucine-rich repeat</keyword>
<feature type="domain" description="Disease resistance N-terminal" evidence="6">
    <location>
        <begin position="9"/>
        <end position="92"/>
    </location>
</feature>
<keyword evidence="3" id="KW-0677">Repeat</keyword>
<reference evidence="7" key="1">
    <citation type="submission" date="2015-04" db="UniProtKB">
        <authorList>
            <consortium name="EnsemblPlants"/>
        </authorList>
    </citation>
    <scope>IDENTIFICATION</scope>
</reference>
<dbReference type="AlphaFoldDB" id="A0A0E0BJ94"/>
<keyword evidence="5" id="KW-0611">Plant defense</keyword>
<name>A0A0E0BJ94_9ORYZ</name>
<evidence type="ECO:0000259" key="6">
    <source>
        <dbReference type="Pfam" id="PF18052"/>
    </source>
</evidence>
<sequence>MAGLFASSAVKWAIDNLSSLLPAAAAAGSSRGLDALEELRTLERTMRRIHATLRDAEQRWNIREESAAKQELAYDAEDVVEEYEYEVNRRKVEALGGGGETQARGGK</sequence>
<evidence type="ECO:0000313" key="8">
    <source>
        <dbReference type="Proteomes" id="UP000026961"/>
    </source>
</evidence>
<keyword evidence="8" id="KW-1185">Reference proteome</keyword>
<comment type="similarity">
    <text evidence="1">Belongs to the disease resistance NB-LRR family.</text>
</comment>
<organism evidence="7">
    <name type="scientific">Oryza glumipatula</name>
    <dbReference type="NCBI Taxonomy" id="40148"/>
    <lineage>
        <taxon>Eukaryota</taxon>
        <taxon>Viridiplantae</taxon>
        <taxon>Streptophyta</taxon>
        <taxon>Embryophyta</taxon>
        <taxon>Tracheophyta</taxon>
        <taxon>Spermatophyta</taxon>
        <taxon>Magnoliopsida</taxon>
        <taxon>Liliopsida</taxon>
        <taxon>Poales</taxon>
        <taxon>Poaceae</taxon>
        <taxon>BOP clade</taxon>
        <taxon>Oryzoideae</taxon>
        <taxon>Oryzeae</taxon>
        <taxon>Oryzinae</taxon>
        <taxon>Oryza</taxon>
    </lineage>
</organism>
<evidence type="ECO:0000256" key="4">
    <source>
        <dbReference type="ARBA" id="ARBA00022741"/>
    </source>
</evidence>
<evidence type="ECO:0000313" key="7">
    <source>
        <dbReference type="EnsemblPlants" id="OGLUM11G13690.1"/>
    </source>
</evidence>